<evidence type="ECO:0000256" key="1">
    <source>
        <dbReference type="SAM" id="MobiDB-lite"/>
    </source>
</evidence>
<sequence>MRSSIRKTACPSRKSAAPAACAAAAFHFSGSNAAGMAFLMSAENSTTSMISGFRPERPADFGLDASPGVTGHPVTAVQEPGGFQPARPTDFGPDPSLRATQHRVTPAQEPAG</sequence>
<proteinExistence type="predicted"/>
<feature type="region of interest" description="Disordered" evidence="1">
    <location>
        <begin position="50"/>
        <end position="112"/>
    </location>
</feature>
<feature type="chain" id="PRO_5012467123" evidence="2">
    <location>
        <begin position="34"/>
        <end position="112"/>
    </location>
</feature>
<evidence type="ECO:0000256" key="2">
    <source>
        <dbReference type="SAM" id="SignalP"/>
    </source>
</evidence>
<gene>
    <name evidence="3" type="ORF">SAMN05421812_13446</name>
</gene>
<feature type="signal peptide" evidence="2">
    <location>
        <begin position="1"/>
        <end position="33"/>
    </location>
</feature>
<keyword evidence="4" id="KW-1185">Reference proteome</keyword>
<organism evidence="3 4">
    <name type="scientific">Asanoa hainanensis</name>
    <dbReference type="NCBI Taxonomy" id="560556"/>
    <lineage>
        <taxon>Bacteria</taxon>
        <taxon>Bacillati</taxon>
        <taxon>Actinomycetota</taxon>
        <taxon>Actinomycetes</taxon>
        <taxon>Micromonosporales</taxon>
        <taxon>Micromonosporaceae</taxon>
        <taxon>Asanoa</taxon>
    </lineage>
</organism>
<keyword evidence="2" id="KW-0732">Signal</keyword>
<protein>
    <submittedName>
        <fullName evidence="3">Uncharacterized protein</fullName>
    </submittedName>
</protein>
<feature type="non-terminal residue" evidence="3">
    <location>
        <position position="112"/>
    </location>
</feature>
<dbReference type="AlphaFoldDB" id="A0A239PIQ7"/>
<reference evidence="3 4" key="1">
    <citation type="submission" date="2017-06" db="EMBL/GenBank/DDBJ databases">
        <authorList>
            <person name="Kim H.J."/>
            <person name="Triplett B.A."/>
        </authorList>
    </citation>
    <scope>NUCLEOTIDE SEQUENCE [LARGE SCALE GENOMIC DNA]</scope>
    <source>
        <strain evidence="3 4">CGMCC 4.5593</strain>
    </source>
</reference>
<dbReference type="EMBL" id="FZPH01000034">
    <property type="protein sequence ID" value="SNT66219.1"/>
    <property type="molecule type" value="Genomic_DNA"/>
</dbReference>
<name>A0A239PIQ7_9ACTN</name>
<accession>A0A239PIQ7</accession>
<evidence type="ECO:0000313" key="3">
    <source>
        <dbReference type="EMBL" id="SNT66219.1"/>
    </source>
</evidence>
<evidence type="ECO:0000313" key="4">
    <source>
        <dbReference type="Proteomes" id="UP000198362"/>
    </source>
</evidence>
<dbReference type="Proteomes" id="UP000198362">
    <property type="component" value="Unassembled WGS sequence"/>
</dbReference>